<sequence length="109" mass="11948">MVILTSAYIALLLSADNKVLRDPTRPLILQQEQGSLSEPGLSSLRVSAIFVAEGRRYAIVNQRIVHVGDKLGNFVVTAIEAGAVHFDEQGQTRVLTLNNTKVKDKADEF</sequence>
<reference evidence="1" key="1">
    <citation type="journal article" date="2014" name="Int. J. Syst. Evol. Microbiol.">
        <title>Complete genome sequence of Corynebacterium casei LMG S-19264T (=DSM 44701T), isolated from a smear-ripened cheese.</title>
        <authorList>
            <consortium name="US DOE Joint Genome Institute (JGI-PGF)"/>
            <person name="Walter F."/>
            <person name="Albersmeier A."/>
            <person name="Kalinowski J."/>
            <person name="Ruckert C."/>
        </authorList>
    </citation>
    <scope>NUCLEOTIDE SEQUENCE</scope>
    <source>
        <strain evidence="1">CGMCC 1.7086</strain>
    </source>
</reference>
<proteinExistence type="predicted"/>
<name>A0A918DK05_9ALTE</name>
<dbReference type="EMBL" id="BMLS01000004">
    <property type="protein sequence ID" value="GGO71342.1"/>
    <property type="molecule type" value="Genomic_DNA"/>
</dbReference>
<comment type="caution">
    <text evidence="1">The sequence shown here is derived from an EMBL/GenBank/DDBJ whole genome shotgun (WGS) entry which is preliminary data.</text>
</comment>
<accession>A0A918DK05</accession>
<protein>
    <submittedName>
        <fullName evidence="1">Uncharacterized protein</fullName>
    </submittedName>
</protein>
<evidence type="ECO:0000313" key="2">
    <source>
        <dbReference type="Proteomes" id="UP000606935"/>
    </source>
</evidence>
<dbReference type="Proteomes" id="UP000606935">
    <property type="component" value="Unassembled WGS sequence"/>
</dbReference>
<reference evidence="1" key="2">
    <citation type="submission" date="2020-09" db="EMBL/GenBank/DDBJ databases">
        <authorList>
            <person name="Sun Q."/>
            <person name="Zhou Y."/>
        </authorList>
    </citation>
    <scope>NUCLEOTIDE SEQUENCE</scope>
    <source>
        <strain evidence="1">CGMCC 1.7086</strain>
    </source>
</reference>
<gene>
    <name evidence="1" type="ORF">GCM10010982_26920</name>
</gene>
<evidence type="ECO:0000313" key="1">
    <source>
        <dbReference type="EMBL" id="GGO71342.1"/>
    </source>
</evidence>
<organism evidence="1 2">
    <name type="scientific">Bowmanella pacifica</name>
    <dbReference type="NCBI Taxonomy" id="502051"/>
    <lineage>
        <taxon>Bacteria</taxon>
        <taxon>Pseudomonadati</taxon>
        <taxon>Pseudomonadota</taxon>
        <taxon>Gammaproteobacteria</taxon>
        <taxon>Alteromonadales</taxon>
        <taxon>Alteromonadaceae</taxon>
        <taxon>Bowmanella</taxon>
    </lineage>
</organism>
<keyword evidence="2" id="KW-1185">Reference proteome</keyword>
<dbReference type="AlphaFoldDB" id="A0A918DK05"/>
<dbReference type="RefSeq" id="WP_188696101.1">
    <property type="nucleotide sequence ID" value="NZ_BMLS01000004.1"/>
</dbReference>